<dbReference type="InterPro" id="IPR004256">
    <property type="entry name" value="DUF234"/>
</dbReference>
<protein>
    <submittedName>
        <fullName evidence="3">AAA family ATPase</fullName>
    </submittedName>
</protein>
<name>A0A9D9E318_9SPIO</name>
<dbReference type="Proteomes" id="UP000823615">
    <property type="component" value="Unassembled WGS sequence"/>
</dbReference>
<dbReference type="AlphaFoldDB" id="A0A9D9E318"/>
<organism evidence="3 4">
    <name type="scientific">Candidatus Ornithospirochaeta stercoripullorum</name>
    <dbReference type="NCBI Taxonomy" id="2840899"/>
    <lineage>
        <taxon>Bacteria</taxon>
        <taxon>Pseudomonadati</taxon>
        <taxon>Spirochaetota</taxon>
        <taxon>Spirochaetia</taxon>
        <taxon>Spirochaetales</taxon>
        <taxon>Spirochaetaceae</taxon>
        <taxon>Spirochaetaceae incertae sedis</taxon>
        <taxon>Candidatus Ornithospirochaeta</taxon>
    </lineage>
</organism>
<dbReference type="SUPFAM" id="SSF52540">
    <property type="entry name" value="P-loop containing nucleoside triphosphate hydrolases"/>
    <property type="match status" value="1"/>
</dbReference>
<dbReference type="GO" id="GO:0005524">
    <property type="term" value="F:ATP binding"/>
    <property type="evidence" value="ECO:0007669"/>
    <property type="project" value="InterPro"/>
</dbReference>
<evidence type="ECO:0000313" key="4">
    <source>
        <dbReference type="Proteomes" id="UP000823615"/>
    </source>
</evidence>
<gene>
    <name evidence="3" type="ORF">IAA97_09880</name>
</gene>
<proteinExistence type="predicted"/>
<dbReference type="EMBL" id="JADIMT010000113">
    <property type="protein sequence ID" value="MBO8437266.1"/>
    <property type="molecule type" value="Genomic_DNA"/>
</dbReference>
<evidence type="ECO:0000313" key="3">
    <source>
        <dbReference type="EMBL" id="MBO8437266.1"/>
    </source>
</evidence>
<dbReference type="Pfam" id="PF01637">
    <property type="entry name" value="ATPase_2"/>
    <property type="match status" value="1"/>
</dbReference>
<dbReference type="Gene3D" id="3.40.50.300">
    <property type="entry name" value="P-loop containing nucleotide triphosphate hydrolases"/>
    <property type="match status" value="2"/>
</dbReference>
<evidence type="ECO:0000259" key="2">
    <source>
        <dbReference type="Pfam" id="PF03008"/>
    </source>
</evidence>
<evidence type="ECO:0000259" key="1">
    <source>
        <dbReference type="Pfam" id="PF01637"/>
    </source>
</evidence>
<reference evidence="3" key="2">
    <citation type="journal article" date="2021" name="PeerJ">
        <title>Extensive microbial diversity within the chicken gut microbiome revealed by metagenomics and culture.</title>
        <authorList>
            <person name="Gilroy R."/>
            <person name="Ravi A."/>
            <person name="Getino M."/>
            <person name="Pursley I."/>
            <person name="Horton D.L."/>
            <person name="Alikhan N.F."/>
            <person name="Baker D."/>
            <person name="Gharbi K."/>
            <person name="Hall N."/>
            <person name="Watson M."/>
            <person name="Adriaenssens E.M."/>
            <person name="Foster-Nyarko E."/>
            <person name="Jarju S."/>
            <person name="Secka A."/>
            <person name="Antonio M."/>
            <person name="Oren A."/>
            <person name="Chaudhuri R.R."/>
            <person name="La Ragione R."/>
            <person name="Hildebrand F."/>
            <person name="Pallen M.J."/>
        </authorList>
    </citation>
    <scope>NUCLEOTIDE SEQUENCE</scope>
    <source>
        <strain evidence="3">7293</strain>
    </source>
</reference>
<feature type="domain" description="ATPase" evidence="1">
    <location>
        <begin position="2"/>
        <end position="202"/>
    </location>
</feature>
<accession>A0A9D9E318</accession>
<dbReference type="PANTHER" id="PTHR34704:SF1">
    <property type="entry name" value="ATPASE"/>
    <property type="match status" value="1"/>
</dbReference>
<feature type="domain" description="DUF234" evidence="2">
    <location>
        <begin position="310"/>
        <end position="393"/>
    </location>
</feature>
<dbReference type="InterPro" id="IPR027417">
    <property type="entry name" value="P-loop_NTPase"/>
</dbReference>
<dbReference type="PANTHER" id="PTHR34704">
    <property type="entry name" value="ATPASE"/>
    <property type="match status" value="1"/>
</dbReference>
<reference evidence="3" key="1">
    <citation type="submission" date="2020-10" db="EMBL/GenBank/DDBJ databases">
        <authorList>
            <person name="Gilroy R."/>
        </authorList>
    </citation>
    <scope>NUCLEOTIDE SEQUENCE</scope>
    <source>
        <strain evidence="3">7293</strain>
    </source>
</reference>
<dbReference type="Pfam" id="PF03008">
    <property type="entry name" value="DUF234"/>
    <property type="match status" value="1"/>
</dbReference>
<sequence>MFIGREIEIEALRNKFKSHKKTVILLYGRRRIGKTALIRETLKDINDATVVYHEFHRVIPEKNIEEFSKSIGEALSLSSLPPFLSLTDAFVFLNQLGKRMIVVMDEYSELKIHAKKGEIDSYMKSIVDNLSENIILILTGSSLKVMEELLEEENPMFGRFTYVMKLEPLDYYDASNFFPDKSHYEQMEIYSVFGGSPYVLSLLDEHLSLRENIEETIIPLSGSVRAYVESVINMEASRVPHGITILALISNSKKKYSELENTIGKNASGVLNRELKMLIELGIVGKVQPINKKDKAKIFYEITDPVIRFYFTYIYPNPELMMTNPNMFFENFIKKSIKDFIARRFEEACRSYFALLVKNGIRYDIMNIGTYWYDDEINKRKGEFDVALQTAEGYEIYDAKFVSAPLSYKETEKERRQLSTIPISLTRWGIISASGFEEKNNSYTQLTLDDLYKASFSRHSEMPW</sequence>
<dbReference type="InterPro" id="IPR011579">
    <property type="entry name" value="ATPase_dom"/>
</dbReference>
<comment type="caution">
    <text evidence="3">The sequence shown here is derived from an EMBL/GenBank/DDBJ whole genome shotgun (WGS) entry which is preliminary data.</text>
</comment>